<keyword evidence="1" id="KW-0812">Transmembrane</keyword>
<reference evidence="2 3" key="1">
    <citation type="submission" date="2016-09" db="EMBL/GenBank/DDBJ databases">
        <title>Genomic analysis reveals versatility of anaerobic energy metabolism of Geosporobacter ferrireducens IRF9 of phylum Firmicutes.</title>
        <authorList>
            <person name="Kim S.-J."/>
        </authorList>
    </citation>
    <scope>NUCLEOTIDE SEQUENCE [LARGE SCALE GENOMIC DNA]</scope>
    <source>
        <strain evidence="2 3">IRF9</strain>
    </source>
</reference>
<name>A0A1D8GBU1_9FIRM</name>
<dbReference type="KEGG" id="gfe:Gferi_01320"/>
<dbReference type="Proteomes" id="UP000095743">
    <property type="component" value="Chromosome"/>
</dbReference>
<evidence type="ECO:0000256" key="1">
    <source>
        <dbReference type="SAM" id="Phobius"/>
    </source>
</evidence>
<evidence type="ECO:0008006" key="4">
    <source>
        <dbReference type="Google" id="ProtNLM"/>
    </source>
</evidence>
<keyword evidence="1" id="KW-0472">Membrane</keyword>
<proteinExistence type="predicted"/>
<feature type="transmembrane region" description="Helical" evidence="1">
    <location>
        <begin position="188"/>
        <end position="207"/>
    </location>
</feature>
<evidence type="ECO:0000313" key="2">
    <source>
        <dbReference type="EMBL" id="AOT68350.1"/>
    </source>
</evidence>
<evidence type="ECO:0000313" key="3">
    <source>
        <dbReference type="Proteomes" id="UP000095743"/>
    </source>
</evidence>
<dbReference type="OrthoDB" id="9829161at2"/>
<dbReference type="EMBL" id="CP017269">
    <property type="protein sequence ID" value="AOT68350.1"/>
    <property type="molecule type" value="Genomic_DNA"/>
</dbReference>
<feature type="transmembrane region" description="Helical" evidence="1">
    <location>
        <begin position="338"/>
        <end position="361"/>
    </location>
</feature>
<organism evidence="2 3">
    <name type="scientific">Geosporobacter ferrireducens</name>
    <dbReference type="NCBI Taxonomy" id="1424294"/>
    <lineage>
        <taxon>Bacteria</taxon>
        <taxon>Bacillati</taxon>
        <taxon>Bacillota</taxon>
        <taxon>Clostridia</taxon>
        <taxon>Peptostreptococcales</taxon>
        <taxon>Thermotaleaceae</taxon>
        <taxon>Geosporobacter</taxon>
    </lineage>
</organism>
<protein>
    <recommendedName>
        <fullName evidence="4">Type II secretion system protein GspF domain-containing protein</fullName>
    </recommendedName>
</protein>
<sequence length="364" mass="43089">MKYFTLAAVILILIDVFKRMFKYKDEIRESIHQIEHCRLTKWVTPNKESDAYKREEKLLERARVKISVEALQLIKLTGFFIALVIGILLVWSQYQLELKEIFDKKSINFSIVGEQTQTAYDDAMLNQLTREAHEKINYKAYVKGGEYSLLQQEVVELVTQKEMDREYTMYYAEKVYYNLIELSNKQKISYMRIALPLILAALGMLLPKTILRIRAKKTEQLMNIELNKLEILTLLLLKKENINIYQILLQLKRKSKVFNPYLTRCVNIYPKNARLALETMQKEVEHKEFSRFINILKLGIETNKRSTAEILEIARRLKNSIQQAQTKEKIDKKNRRILLIRFPMIIAAIELLLLPMIIIFYENM</sequence>
<gene>
    <name evidence="2" type="ORF">Gferi_01320</name>
</gene>
<keyword evidence="1" id="KW-1133">Transmembrane helix</keyword>
<accession>A0A1D8GBU1</accession>
<feature type="transmembrane region" description="Helical" evidence="1">
    <location>
        <begin position="73"/>
        <end position="94"/>
    </location>
</feature>
<dbReference type="STRING" id="1424294.Gferi_01320"/>
<keyword evidence="3" id="KW-1185">Reference proteome</keyword>
<dbReference type="RefSeq" id="WP_069973903.1">
    <property type="nucleotide sequence ID" value="NZ_CP017269.1"/>
</dbReference>
<dbReference type="AlphaFoldDB" id="A0A1D8GBU1"/>